<dbReference type="EMBL" id="ADLK01000068">
    <property type="protein sequence ID" value="KMW09121.1"/>
    <property type="molecule type" value="Genomic_DNA"/>
</dbReference>
<name>A0A0J9BA18_9FIRM</name>
<sequence>MRDTETTIGNLIDKQGVSFIGSVSPDGIPNIKAMLPPRKREGIKVFYFTTNTSSMRVSQYKANPRACIYFCDRRFFRGVMLTGTMEVLEDRKTKEMIWREGDTMYYSKGVTDPDYCVLRFTANDGRYYSNFSSESFEIEQAML</sequence>
<evidence type="ECO:0000313" key="2">
    <source>
        <dbReference type="EMBL" id="KMW09121.1"/>
    </source>
</evidence>
<dbReference type="PATRIC" id="fig|742734.4.peg.6088"/>
<protein>
    <recommendedName>
        <fullName evidence="1">Pyridoxamine 5'-phosphate oxidase N-terminal domain-containing protein</fullName>
    </recommendedName>
</protein>
<dbReference type="SUPFAM" id="SSF50475">
    <property type="entry name" value="FMN-binding split barrel"/>
    <property type="match status" value="1"/>
</dbReference>
<feature type="domain" description="Pyridoxamine 5'-phosphate oxidase N-terminal" evidence="1">
    <location>
        <begin position="11"/>
        <end position="127"/>
    </location>
</feature>
<dbReference type="InterPro" id="IPR012349">
    <property type="entry name" value="Split_barrel_FMN-bd"/>
</dbReference>
<dbReference type="InterPro" id="IPR052917">
    <property type="entry name" value="Stress-Dev_Protein"/>
</dbReference>
<evidence type="ECO:0000313" key="3">
    <source>
        <dbReference type="Proteomes" id="UP000037392"/>
    </source>
</evidence>
<accession>A0A0J9BA18</accession>
<dbReference type="AlphaFoldDB" id="A0A0J9BA18"/>
<comment type="caution">
    <text evidence="2">The sequence shown here is derived from an EMBL/GenBank/DDBJ whole genome shotgun (WGS) entry which is preliminary data.</text>
</comment>
<evidence type="ECO:0000259" key="1">
    <source>
        <dbReference type="Pfam" id="PF01243"/>
    </source>
</evidence>
<dbReference type="InterPro" id="IPR011576">
    <property type="entry name" value="Pyridox_Oxase_N"/>
</dbReference>
<dbReference type="Gene3D" id="2.30.110.10">
    <property type="entry name" value="Electron Transport, Fmn-binding Protein, Chain A"/>
    <property type="match status" value="1"/>
</dbReference>
<dbReference type="RefSeq" id="WP_007871709.1">
    <property type="nucleotide sequence ID" value="NZ_KQ235891.1"/>
</dbReference>
<dbReference type="PANTHER" id="PTHR34818:SF1">
    <property type="entry name" value="PROTEIN BLI-3"/>
    <property type="match status" value="1"/>
</dbReference>
<dbReference type="Pfam" id="PF01243">
    <property type="entry name" value="PNPOx_N"/>
    <property type="match status" value="1"/>
</dbReference>
<proteinExistence type="predicted"/>
<dbReference type="OrthoDB" id="1954371at2"/>
<dbReference type="PANTHER" id="PTHR34818">
    <property type="entry name" value="PROTEIN BLI-3"/>
    <property type="match status" value="1"/>
</dbReference>
<organism evidence="2 3">
    <name type="scientific">[Clostridium] citroniae WAL-19142</name>
    <dbReference type="NCBI Taxonomy" id="742734"/>
    <lineage>
        <taxon>Bacteria</taxon>
        <taxon>Bacillati</taxon>
        <taxon>Bacillota</taxon>
        <taxon>Clostridia</taxon>
        <taxon>Lachnospirales</taxon>
        <taxon>Lachnospiraceae</taxon>
        <taxon>Enterocloster</taxon>
    </lineage>
</organism>
<gene>
    <name evidence="2" type="ORF">HMPREF9470_05679</name>
</gene>
<reference evidence="2 3" key="1">
    <citation type="submission" date="2011-04" db="EMBL/GenBank/DDBJ databases">
        <title>The Genome Sequence of Clostridium citroniae WAL-19142.</title>
        <authorList>
            <consortium name="The Broad Institute Genome Sequencing Platform"/>
            <person name="Earl A."/>
            <person name="Ward D."/>
            <person name="Feldgarden M."/>
            <person name="Gevers D."/>
            <person name="Warren Y.A."/>
            <person name="Tyrrell K.L."/>
            <person name="Citron D.M."/>
            <person name="Goldstein E.J."/>
            <person name="Daigneault M."/>
            <person name="Allen-Vercoe E."/>
            <person name="Young S.K."/>
            <person name="Zeng Q."/>
            <person name="Gargeya S."/>
            <person name="Fitzgerald M."/>
            <person name="Haas B."/>
            <person name="Abouelleil A."/>
            <person name="Alvarado L."/>
            <person name="Arachchi H.M."/>
            <person name="Berlin A."/>
            <person name="Brown A."/>
            <person name="Chapman S.B."/>
            <person name="Chen Z."/>
            <person name="Dunbar C."/>
            <person name="Freedman E."/>
            <person name="Gearin G."/>
            <person name="Gellesch M."/>
            <person name="Goldberg J."/>
            <person name="Griggs A."/>
            <person name="Gujja S."/>
            <person name="Heilman E.R."/>
            <person name="Heiman D."/>
            <person name="Howarth C."/>
            <person name="Larson L."/>
            <person name="Lui A."/>
            <person name="MacDonald P.J."/>
            <person name="Mehta T."/>
            <person name="Montmayeur A."/>
            <person name="Murphy C."/>
            <person name="Neiman D."/>
            <person name="Pearson M."/>
            <person name="Priest M."/>
            <person name="Roberts A."/>
            <person name="Saif S."/>
            <person name="Shea T."/>
            <person name="Shenoy N."/>
            <person name="Sisk P."/>
            <person name="Stolte C."/>
            <person name="Sykes S."/>
            <person name="White J."/>
            <person name="Yandava C."/>
            <person name="Wortman J."/>
            <person name="Nusbaum C."/>
            <person name="Birren B."/>
        </authorList>
    </citation>
    <scope>NUCLEOTIDE SEQUENCE [LARGE SCALE GENOMIC DNA]</scope>
    <source>
        <strain evidence="2 3">WAL-19142</strain>
    </source>
</reference>
<dbReference type="Proteomes" id="UP000037392">
    <property type="component" value="Unassembled WGS sequence"/>
</dbReference>
<dbReference type="GeneID" id="93166980"/>